<dbReference type="OrthoDB" id="386438at2157"/>
<keyword evidence="1" id="KW-1133">Transmembrane helix</keyword>
<proteinExistence type="predicted"/>
<feature type="transmembrane region" description="Helical" evidence="1">
    <location>
        <begin position="75"/>
        <end position="100"/>
    </location>
</feature>
<gene>
    <name evidence="2" type="ORF">SAMN05421858_1884</name>
</gene>
<evidence type="ECO:0000256" key="1">
    <source>
        <dbReference type="SAM" id="Phobius"/>
    </source>
</evidence>
<accession>A0A1N6Z5P0</accession>
<feature type="transmembrane region" description="Helical" evidence="1">
    <location>
        <begin position="47"/>
        <end position="68"/>
    </location>
</feature>
<keyword evidence="3" id="KW-1185">Reference proteome</keyword>
<evidence type="ECO:0000313" key="3">
    <source>
        <dbReference type="Proteomes" id="UP000186914"/>
    </source>
</evidence>
<reference evidence="3" key="1">
    <citation type="submission" date="2017-01" db="EMBL/GenBank/DDBJ databases">
        <authorList>
            <person name="Varghese N."/>
            <person name="Submissions S."/>
        </authorList>
    </citation>
    <scope>NUCLEOTIDE SEQUENCE [LARGE SCALE GENOMIC DNA]</scope>
    <source>
        <strain evidence="3">CGMCC 1.7737</strain>
    </source>
</reference>
<name>A0A1N6Z5P0_9EURY</name>
<keyword evidence="1" id="KW-0812">Transmembrane</keyword>
<feature type="transmembrane region" description="Helical" evidence="1">
    <location>
        <begin position="106"/>
        <end position="134"/>
    </location>
</feature>
<protein>
    <submittedName>
        <fullName evidence="2">Uncharacterized protein</fullName>
    </submittedName>
</protein>
<organism evidence="2 3">
    <name type="scientific">Haladaptatus litoreus</name>
    <dbReference type="NCBI Taxonomy" id="553468"/>
    <lineage>
        <taxon>Archaea</taxon>
        <taxon>Methanobacteriati</taxon>
        <taxon>Methanobacteriota</taxon>
        <taxon>Stenosarchaea group</taxon>
        <taxon>Halobacteria</taxon>
        <taxon>Halobacteriales</taxon>
        <taxon>Haladaptataceae</taxon>
        <taxon>Haladaptatus</taxon>
    </lineage>
</organism>
<dbReference type="Proteomes" id="UP000186914">
    <property type="component" value="Unassembled WGS sequence"/>
</dbReference>
<evidence type="ECO:0000313" key="2">
    <source>
        <dbReference type="EMBL" id="SIR22160.1"/>
    </source>
</evidence>
<dbReference type="EMBL" id="FTNO01000001">
    <property type="protein sequence ID" value="SIR22160.1"/>
    <property type="molecule type" value="Genomic_DNA"/>
</dbReference>
<keyword evidence="1" id="KW-0472">Membrane</keyword>
<dbReference type="RefSeq" id="WP_076429820.1">
    <property type="nucleotide sequence ID" value="NZ_FTNO01000001.1"/>
</dbReference>
<dbReference type="AlphaFoldDB" id="A0A1N6Z5P0"/>
<sequence length="139" mass="14680">MASVETEHSGIMLGRNLALSKRLLGLAFLVFVLTFLAHTPPEVSPTSFIFGLDIRILALLVVVPALVAAYWNDGLLICLALAAAPALGFFLPLGLFNLVYPSSSVGMALLTGLAVALVFGVPAYVVGAGARWLVSWIRN</sequence>